<sequence>MISSDFLLAIEFFKCPLSSNSKEVEAVSKMEISPINKPKISSTLACQDMSTSLVKLTHSLELMSFMKQPCSALRPIFELLEPIHLSRNSWSRPLITQIILFGSADNLLKISINLEDGIAAAGSVTIGVKVPS</sequence>
<gene>
    <name evidence="1" type="ORF">WICPIJ_005673</name>
</gene>
<reference evidence="1" key="2">
    <citation type="submission" date="2021-01" db="EMBL/GenBank/DDBJ databases">
        <authorList>
            <person name="Schikora-Tamarit M.A."/>
        </authorList>
    </citation>
    <scope>NUCLEOTIDE SEQUENCE</scope>
    <source>
        <strain evidence="1">CBS2887</strain>
    </source>
</reference>
<keyword evidence="2" id="KW-1185">Reference proteome</keyword>
<organism evidence="1 2">
    <name type="scientific">Wickerhamomyces pijperi</name>
    <name type="common">Yeast</name>
    <name type="synonym">Pichia pijperi</name>
    <dbReference type="NCBI Taxonomy" id="599730"/>
    <lineage>
        <taxon>Eukaryota</taxon>
        <taxon>Fungi</taxon>
        <taxon>Dikarya</taxon>
        <taxon>Ascomycota</taxon>
        <taxon>Saccharomycotina</taxon>
        <taxon>Saccharomycetes</taxon>
        <taxon>Phaffomycetales</taxon>
        <taxon>Wickerhamomycetaceae</taxon>
        <taxon>Wickerhamomyces</taxon>
    </lineage>
</organism>
<evidence type="ECO:0000313" key="1">
    <source>
        <dbReference type="EMBL" id="KAH3683350.1"/>
    </source>
</evidence>
<evidence type="ECO:0000313" key="2">
    <source>
        <dbReference type="Proteomes" id="UP000774326"/>
    </source>
</evidence>
<comment type="caution">
    <text evidence="1">The sequence shown here is derived from an EMBL/GenBank/DDBJ whole genome shotgun (WGS) entry which is preliminary data.</text>
</comment>
<accession>A0A9P8Q5G6</accession>
<proteinExistence type="predicted"/>
<reference evidence="1" key="1">
    <citation type="journal article" date="2021" name="Open Biol.">
        <title>Shared evolutionary footprints suggest mitochondrial oxidative damage underlies multiple complex I losses in fungi.</title>
        <authorList>
            <person name="Schikora-Tamarit M.A."/>
            <person name="Marcet-Houben M."/>
            <person name="Nosek J."/>
            <person name="Gabaldon T."/>
        </authorList>
    </citation>
    <scope>NUCLEOTIDE SEQUENCE</scope>
    <source>
        <strain evidence="1">CBS2887</strain>
    </source>
</reference>
<dbReference type="AlphaFoldDB" id="A0A9P8Q5G6"/>
<protein>
    <submittedName>
        <fullName evidence="1">Uncharacterized protein</fullName>
    </submittedName>
</protein>
<dbReference type="Proteomes" id="UP000774326">
    <property type="component" value="Unassembled WGS sequence"/>
</dbReference>
<name>A0A9P8Q5G6_WICPI</name>
<dbReference type="EMBL" id="JAEUBG010003160">
    <property type="protein sequence ID" value="KAH3683350.1"/>
    <property type="molecule type" value="Genomic_DNA"/>
</dbReference>